<keyword evidence="1" id="KW-0812">Transmembrane</keyword>
<feature type="transmembrane region" description="Helical" evidence="1">
    <location>
        <begin position="61"/>
        <end position="78"/>
    </location>
</feature>
<proteinExistence type="predicted"/>
<keyword evidence="2" id="KW-0436">Ligase</keyword>
<feature type="transmembrane region" description="Helical" evidence="1">
    <location>
        <begin position="329"/>
        <end position="346"/>
    </location>
</feature>
<evidence type="ECO:0000313" key="3">
    <source>
        <dbReference type="Proteomes" id="UP001595925"/>
    </source>
</evidence>
<dbReference type="RefSeq" id="WP_224829305.1">
    <property type="nucleotide sequence ID" value="NZ_JAIVEF010000019.1"/>
</dbReference>
<keyword evidence="1" id="KW-1133">Transmembrane helix</keyword>
<dbReference type="EMBL" id="JBHSJG010000053">
    <property type="protein sequence ID" value="MFC4989696.1"/>
    <property type="molecule type" value="Genomic_DNA"/>
</dbReference>
<accession>A0ABD5QJA4</accession>
<feature type="transmembrane region" description="Helical" evidence="1">
    <location>
        <begin position="84"/>
        <end position="106"/>
    </location>
</feature>
<evidence type="ECO:0000313" key="2">
    <source>
        <dbReference type="EMBL" id="MFC4989696.1"/>
    </source>
</evidence>
<organism evidence="2 3">
    <name type="scientific">Saliphagus infecundisoli</name>
    <dbReference type="NCBI Taxonomy" id="1849069"/>
    <lineage>
        <taxon>Archaea</taxon>
        <taxon>Methanobacteriati</taxon>
        <taxon>Methanobacteriota</taxon>
        <taxon>Stenosarchaea group</taxon>
        <taxon>Halobacteria</taxon>
        <taxon>Halobacteriales</taxon>
        <taxon>Natrialbaceae</taxon>
        <taxon>Saliphagus</taxon>
    </lineage>
</organism>
<protein>
    <submittedName>
        <fullName evidence="2">O-antigen ligase family protein</fullName>
    </submittedName>
</protein>
<name>A0ABD5QJA4_9EURY</name>
<sequence length="397" mass="43428">MERLGRLVPGGAVSLALLVGALPTTWLLPKLVGYLLSGVFVIVILALTIQSARIVVPHWPVLAGLGVYWIVLIVHLGLTGSPSVIPYIGLVPLTIVALVFGGAQLIWENRGEWAVGVVTITTLLAICGFLLLAFHVVLDWGGLSMTGRRTLGMFNLRISSIYDNSNHLGFTSAVGAVTAIYLWQENKLSRWIILGVFLYFSIVMANARASVVAATLAIGIMVVHNRRQVKILLPIATLTLVAATITILSEFLDELVRSLTLRFDTWVTTIDTIITDPLIGAAWDASLGSHNMFIIVMYQAGLIGGLAYIGAHLFALWYAVRAALSGNTWDRYVCAMLVFLLVTQFFSTSTLGGLTTPSLLLALFVGLGGRKHSMSIRQYRYDIVQQFRYRWPGKRTE</sequence>
<feature type="transmembrane region" description="Helical" evidence="1">
    <location>
        <begin position="31"/>
        <end position="49"/>
    </location>
</feature>
<dbReference type="GO" id="GO:0016874">
    <property type="term" value="F:ligase activity"/>
    <property type="evidence" value="ECO:0007669"/>
    <property type="project" value="UniProtKB-KW"/>
</dbReference>
<dbReference type="InterPro" id="IPR051533">
    <property type="entry name" value="WaaL-like"/>
</dbReference>
<dbReference type="Proteomes" id="UP001595925">
    <property type="component" value="Unassembled WGS sequence"/>
</dbReference>
<feature type="transmembrane region" description="Helical" evidence="1">
    <location>
        <begin position="191"/>
        <end position="219"/>
    </location>
</feature>
<feature type="transmembrane region" description="Helical" evidence="1">
    <location>
        <begin position="113"/>
        <end position="138"/>
    </location>
</feature>
<feature type="transmembrane region" description="Helical" evidence="1">
    <location>
        <begin position="352"/>
        <end position="369"/>
    </location>
</feature>
<feature type="transmembrane region" description="Helical" evidence="1">
    <location>
        <begin position="231"/>
        <end position="252"/>
    </location>
</feature>
<dbReference type="AlphaFoldDB" id="A0ABD5QJA4"/>
<keyword evidence="1" id="KW-0472">Membrane</keyword>
<keyword evidence="3" id="KW-1185">Reference proteome</keyword>
<reference evidence="2 3" key="1">
    <citation type="journal article" date="2019" name="Int. J. Syst. Evol. Microbiol.">
        <title>The Global Catalogue of Microorganisms (GCM) 10K type strain sequencing project: providing services to taxonomists for standard genome sequencing and annotation.</title>
        <authorList>
            <consortium name="The Broad Institute Genomics Platform"/>
            <consortium name="The Broad Institute Genome Sequencing Center for Infectious Disease"/>
            <person name="Wu L."/>
            <person name="Ma J."/>
        </authorList>
    </citation>
    <scope>NUCLEOTIDE SEQUENCE [LARGE SCALE GENOMIC DNA]</scope>
    <source>
        <strain evidence="2 3">CGMCC 1.15824</strain>
    </source>
</reference>
<dbReference type="PANTHER" id="PTHR37422:SF13">
    <property type="entry name" value="LIPOPOLYSACCHARIDE BIOSYNTHESIS PROTEIN PA4999-RELATED"/>
    <property type="match status" value="1"/>
</dbReference>
<feature type="transmembrane region" description="Helical" evidence="1">
    <location>
        <begin position="292"/>
        <end position="317"/>
    </location>
</feature>
<comment type="caution">
    <text evidence="2">The sequence shown here is derived from an EMBL/GenBank/DDBJ whole genome shotgun (WGS) entry which is preliminary data.</text>
</comment>
<gene>
    <name evidence="2" type="ORF">ACFPFO_18425</name>
</gene>
<dbReference type="PANTHER" id="PTHR37422">
    <property type="entry name" value="TEICHURONIC ACID BIOSYNTHESIS PROTEIN TUAE"/>
    <property type="match status" value="1"/>
</dbReference>
<evidence type="ECO:0000256" key="1">
    <source>
        <dbReference type="SAM" id="Phobius"/>
    </source>
</evidence>